<sequence>MAPLSSGIAAAMLETRIESRGVGGMHGNHTSTSAGFSQVEENSLEILALVFSVISVASSILAFYWFIKMRRSFRHDLIMLLIQSDMFKALWFMLYPVVNLSAGPIQRGSRFCQVNGFFISLGIEASDFAVLMIAIHTALYIFRPGHSSGEGGLYPYRYYAYTGWVVFPFLMASLAFINNSSSYIPEGTYCYLPVRPFWYRLALAWIPRYVIFIFILGIYASIYYYVRYKFHGFNKEGGSQESSFNDTNSSVIQQPKPVKRNTLPPTPSLATHGLIPGSRQSTMPVVPTRTRSISNLDTSDLGRRKSKAGAHRFMLASFKVGDQTCPSPPSEPSIVDEDSFIGPTTPRPIPTVLSPTSLSPPQDASLESVTPSQSRASSWRDSFVKRLSPPRSGHATEKPSIVDMFTMLRQHPDAPAIETPISQLQLVNSRGQTFADAEMLRTRDKIRRQLRFLFIYPLVYIGMWIMPFVSHVLQYDDRYALNPPFALTCVTTVSICIQGAVDCWLFSTREKPWRHIPGTGGSFWASLKFWSGWKGMRKRKLVHGPGKTREEMVREARAAYKRRDEEMAQRKEQVVRNNADAPAEAARRGERSWWEAAGVDGGVDTSMSPLGEERSNPMEDIAVTSPDKDLEKLDTEHSEDIAVARSQQIKWDLREPVSPVSGEGSSST</sequence>
<feature type="region of interest" description="Disordered" evidence="5">
    <location>
        <begin position="562"/>
        <end position="668"/>
    </location>
</feature>
<feature type="transmembrane region" description="Helical" evidence="6">
    <location>
        <begin position="197"/>
        <end position="226"/>
    </location>
</feature>
<gene>
    <name evidence="9" type="ORF">NA56DRAFT_417444</name>
</gene>
<accession>A0A2J6PI46</accession>
<dbReference type="GO" id="GO:0005886">
    <property type="term" value="C:plasma membrane"/>
    <property type="evidence" value="ECO:0007669"/>
    <property type="project" value="TreeGrafter"/>
</dbReference>
<evidence type="ECO:0000259" key="8">
    <source>
        <dbReference type="Pfam" id="PF11970"/>
    </source>
</evidence>
<dbReference type="AlphaFoldDB" id="A0A2J6PI46"/>
<feature type="compositionally biased region" description="Low complexity" evidence="5">
    <location>
        <begin position="350"/>
        <end position="361"/>
    </location>
</feature>
<feature type="transmembrane region" description="Helical" evidence="6">
    <location>
        <begin position="78"/>
        <end position="98"/>
    </location>
</feature>
<dbReference type="OrthoDB" id="5368598at2759"/>
<dbReference type="Pfam" id="PF11710">
    <property type="entry name" value="Git3"/>
    <property type="match status" value="1"/>
</dbReference>
<feature type="region of interest" description="Disordered" evidence="5">
    <location>
        <begin position="340"/>
        <end position="374"/>
    </location>
</feature>
<protein>
    <recommendedName>
        <fullName evidence="11">Family A G protein-coupled receptor-like protein</fullName>
    </recommendedName>
</protein>
<dbReference type="EMBL" id="KZ613529">
    <property type="protein sequence ID" value="PMD13649.1"/>
    <property type="molecule type" value="Genomic_DNA"/>
</dbReference>
<dbReference type="PANTHER" id="PTHR23112:SF37">
    <property type="entry name" value="G PROTEIN-COUPLED RECEPTOR GPR1"/>
    <property type="match status" value="1"/>
</dbReference>
<evidence type="ECO:0000256" key="5">
    <source>
        <dbReference type="SAM" id="MobiDB-lite"/>
    </source>
</evidence>
<keyword evidence="10" id="KW-1185">Reference proteome</keyword>
<dbReference type="PANTHER" id="PTHR23112">
    <property type="entry name" value="G PROTEIN-COUPLED RECEPTOR 157-RELATED"/>
    <property type="match status" value="1"/>
</dbReference>
<dbReference type="GO" id="GO:0004930">
    <property type="term" value="F:G protein-coupled receptor activity"/>
    <property type="evidence" value="ECO:0007669"/>
    <property type="project" value="TreeGrafter"/>
</dbReference>
<dbReference type="Gene3D" id="1.20.1070.10">
    <property type="entry name" value="Rhodopsin 7-helix transmembrane proteins"/>
    <property type="match status" value="1"/>
</dbReference>
<dbReference type="Pfam" id="PF11970">
    <property type="entry name" value="GPR_Gpa2_C"/>
    <property type="match status" value="1"/>
</dbReference>
<evidence type="ECO:0000313" key="10">
    <source>
        <dbReference type="Proteomes" id="UP000235672"/>
    </source>
</evidence>
<feature type="compositionally biased region" description="Low complexity" evidence="5">
    <location>
        <begin position="656"/>
        <end position="668"/>
    </location>
</feature>
<keyword evidence="4 6" id="KW-0472">Membrane</keyword>
<evidence type="ECO:0000313" key="9">
    <source>
        <dbReference type="EMBL" id="PMD13649.1"/>
    </source>
</evidence>
<feature type="transmembrane region" description="Helical" evidence="6">
    <location>
        <begin position="158"/>
        <end position="177"/>
    </location>
</feature>
<evidence type="ECO:0000256" key="4">
    <source>
        <dbReference type="ARBA" id="ARBA00023136"/>
    </source>
</evidence>
<evidence type="ECO:0000256" key="1">
    <source>
        <dbReference type="ARBA" id="ARBA00004141"/>
    </source>
</evidence>
<feature type="domain" description="G protein-coupled receptor GPR1/2/3 C-terminal" evidence="8">
    <location>
        <begin position="442"/>
        <end position="515"/>
    </location>
</feature>
<feature type="compositionally biased region" description="Basic and acidic residues" evidence="5">
    <location>
        <begin position="626"/>
        <end position="642"/>
    </location>
</feature>
<feature type="compositionally biased region" description="Polar residues" evidence="5">
    <location>
        <begin position="365"/>
        <end position="374"/>
    </location>
</feature>
<feature type="domain" description="Glucose receptor Git3-like N-terminal" evidence="7">
    <location>
        <begin position="43"/>
        <end position="231"/>
    </location>
</feature>
<comment type="subcellular location">
    <subcellularLocation>
        <location evidence="1">Membrane</location>
        <topology evidence="1">Multi-pass membrane protein</topology>
    </subcellularLocation>
</comment>
<dbReference type="InterPro" id="IPR023041">
    <property type="entry name" value="Glucose_rcpt_Git3-like_N"/>
</dbReference>
<feature type="transmembrane region" description="Helical" evidence="6">
    <location>
        <begin position="485"/>
        <end position="506"/>
    </location>
</feature>
<dbReference type="SUPFAM" id="SSF81321">
    <property type="entry name" value="Family A G protein-coupled receptor-like"/>
    <property type="match status" value="1"/>
</dbReference>
<feature type="transmembrane region" description="Helical" evidence="6">
    <location>
        <begin position="453"/>
        <end position="473"/>
    </location>
</feature>
<name>A0A2J6PI46_9HELO</name>
<dbReference type="GO" id="GO:0007189">
    <property type="term" value="P:adenylate cyclase-activating G protein-coupled receptor signaling pathway"/>
    <property type="evidence" value="ECO:0007669"/>
    <property type="project" value="TreeGrafter"/>
</dbReference>
<dbReference type="Proteomes" id="UP000235672">
    <property type="component" value="Unassembled WGS sequence"/>
</dbReference>
<evidence type="ECO:0008006" key="11">
    <source>
        <dbReference type="Google" id="ProtNLM"/>
    </source>
</evidence>
<keyword evidence="2 6" id="KW-0812">Transmembrane</keyword>
<feature type="transmembrane region" description="Helical" evidence="6">
    <location>
        <begin position="118"/>
        <end position="142"/>
    </location>
</feature>
<evidence type="ECO:0000256" key="6">
    <source>
        <dbReference type="SAM" id="Phobius"/>
    </source>
</evidence>
<feature type="transmembrane region" description="Helical" evidence="6">
    <location>
        <begin position="46"/>
        <end position="66"/>
    </location>
</feature>
<evidence type="ECO:0000256" key="2">
    <source>
        <dbReference type="ARBA" id="ARBA00022692"/>
    </source>
</evidence>
<dbReference type="STRING" id="1745343.A0A2J6PI46"/>
<feature type="compositionally biased region" description="Basic and acidic residues" evidence="5">
    <location>
        <begin position="562"/>
        <end position="574"/>
    </location>
</feature>
<proteinExistence type="predicted"/>
<dbReference type="InterPro" id="IPR022596">
    <property type="entry name" value="GPR1/2/3_C"/>
</dbReference>
<reference evidence="9 10" key="1">
    <citation type="submission" date="2016-05" db="EMBL/GenBank/DDBJ databases">
        <title>A degradative enzymes factory behind the ericoid mycorrhizal symbiosis.</title>
        <authorList>
            <consortium name="DOE Joint Genome Institute"/>
            <person name="Martino E."/>
            <person name="Morin E."/>
            <person name="Grelet G."/>
            <person name="Kuo A."/>
            <person name="Kohler A."/>
            <person name="Daghino S."/>
            <person name="Barry K."/>
            <person name="Choi C."/>
            <person name="Cichocki N."/>
            <person name="Clum A."/>
            <person name="Copeland A."/>
            <person name="Hainaut M."/>
            <person name="Haridas S."/>
            <person name="Labutti K."/>
            <person name="Lindquist E."/>
            <person name="Lipzen A."/>
            <person name="Khouja H.-R."/>
            <person name="Murat C."/>
            <person name="Ohm R."/>
            <person name="Olson A."/>
            <person name="Spatafora J."/>
            <person name="Veneault-Fourrey C."/>
            <person name="Henrissat B."/>
            <person name="Grigoriev I."/>
            <person name="Martin F."/>
            <person name="Perotto S."/>
        </authorList>
    </citation>
    <scope>NUCLEOTIDE SEQUENCE [LARGE SCALE GENOMIC DNA]</scope>
    <source>
        <strain evidence="9 10">UAMH 7357</strain>
    </source>
</reference>
<evidence type="ECO:0000256" key="3">
    <source>
        <dbReference type="ARBA" id="ARBA00022989"/>
    </source>
</evidence>
<keyword evidence="3 6" id="KW-1133">Transmembrane helix</keyword>
<evidence type="ECO:0000259" key="7">
    <source>
        <dbReference type="Pfam" id="PF11710"/>
    </source>
</evidence>
<organism evidence="9 10">
    <name type="scientific">Hyaloscypha hepaticicola</name>
    <dbReference type="NCBI Taxonomy" id="2082293"/>
    <lineage>
        <taxon>Eukaryota</taxon>
        <taxon>Fungi</taxon>
        <taxon>Dikarya</taxon>
        <taxon>Ascomycota</taxon>
        <taxon>Pezizomycotina</taxon>
        <taxon>Leotiomycetes</taxon>
        <taxon>Helotiales</taxon>
        <taxon>Hyaloscyphaceae</taxon>
        <taxon>Hyaloscypha</taxon>
    </lineage>
</organism>